<name>A0A653BES8_CALMS</name>
<sequence>MKKNQRGQWYQLICRRKRVKRMHCKRLKRTQ</sequence>
<evidence type="ECO:0000313" key="2">
    <source>
        <dbReference type="Proteomes" id="UP000410492"/>
    </source>
</evidence>
<evidence type="ECO:0000313" key="1">
    <source>
        <dbReference type="EMBL" id="VEN34003.1"/>
    </source>
</evidence>
<proteinExistence type="predicted"/>
<feature type="non-terminal residue" evidence="1">
    <location>
        <position position="31"/>
    </location>
</feature>
<accession>A0A653BES8</accession>
<dbReference type="EMBL" id="CAACVG010000375">
    <property type="protein sequence ID" value="VEN34003.1"/>
    <property type="molecule type" value="Genomic_DNA"/>
</dbReference>
<dbReference type="Proteomes" id="UP000410492">
    <property type="component" value="Unassembled WGS sequence"/>
</dbReference>
<dbReference type="AlphaFoldDB" id="A0A653BES8"/>
<keyword evidence="2" id="KW-1185">Reference proteome</keyword>
<protein>
    <submittedName>
        <fullName evidence="1">Uncharacterized protein</fullName>
    </submittedName>
</protein>
<organism evidence="1 2">
    <name type="scientific">Callosobruchus maculatus</name>
    <name type="common">Southern cowpea weevil</name>
    <name type="synonym">Pulse bruchid</name>
    <dbReference type="NCBI Taxonomy" id="64391"/>
    <lineage>
        <taxon>Eukaryota</taxon>
        <taxon>Metazoa</taxon>
        <taxon>Ecdysozoa</taxon>
        <taxon>Arthropoda</taxon>
        <taxon>Hexapoda</taxon>
        <taxon>Insecta</taxon>
        <taxon>Pterygota</taxon>
        <taxon>Neoptera</taxon>
        <taxon>Endopterygota</taxon>
        <taxon>Coleoptera</taxon>
        <taxon>Polyphaga</taxon>
        <taxon>Cucujiformia</taxon>
        <taxon>Chrysomeloidea</taxon>
        <taxon>Chrysomelidae</taxon>
        <taxon>Bruchinae</taxon>
        <taxon>Bruchini</taxon>
        <taxon>Callosobruchus</taxon>
    </lineage>
</organism>
<reference evidence="1 2" key="1">
    <citation type="submission" date="2019-01" db="EMBL/GenBank/DDBJ databases">
        <authorList>
            <person name="Sayadi A."/>
        </authorList>
    </citation>
    <scope>NUCLEOTIDE SEQUENCE [LARGE SCALE GENOMIC DNA]</scope>
</reference>
<gene>
    <name evidence="1" type="ORF">CALMAC_LOCUS350</name>
</gene>